<evidence type="ECO:0000313" key="3">
    <source>
        <dbReference type="Proteomes" id="UP001371456"/>
    </source>
</evidence>
<organism evidence="2 3">
    <name type="scientific">Solanum bulbocastanum</name>
    <name type="common">Wild potato</name>
    <dbReference type="NCBI Taxonomy" id="147425"/>
    <lineage>
        <taxon>Eukaryota</taxon>
        <taxon>Viridiplantae</taxon>
        <taxon>Streptophyta</taxon>
        <taxon>Embryophyta</taxon>
        <taxon>Tracheophyta</taxon>
        <taxon>Spermatophyta</taxon>
        <taxon>Magnoliopsida</taxon>
        <taxon>eudicotyledons</taxon>
        <taxon>Gunneridae</taxon>
        <taxon>Pentapetalae</taxon>
        <taxon>asterids</taxon>
        <taxon>lamiids</taxon>
        <taxon>Solanales</taxon>
        <taxon>Solanaceae</taxon>
        <taxon>Solanoideae</taxon>
        <taxon>Solaneae</taxon>
        <taxon>Solanum</taxon>
    </lineage>
</organism>
<feature type="compositionally biased region" description="Basic and acidic residues" evidence="1">
    <location>
        <begin position="56"/>
        <end position="69"/>
    </location>
</feature>
<proteinExistence type="predicted"/>
<accession>A0AAN8U3U8</accession>
<feature type="region of interest" description="Disordered" evidence="1">
    <location>
        <begin position="41"/>
        <end position="69"/>
    </location>
</feature>
<dbReference type="Proteomes" id="UP001371456">
    <property type="component" value="Unassembled WGS sequence"/>
</dbReference>
<gene>
    <name evidence="2" type="ORF">RDI58_009423</name>
</gene>
<sequence>MELEKAGCDRTSRRRGASGSGSAAVQNCLCRNILGYFSDERASENKGGGDSCCRGRGREEGVTTRFLEP</sequence>
<comment type="caution">
    <text evidence="2">The sequence shown here is derived from an EMBL/GenBank/DDBJ whole genome shotgun (WGS) entry which is preliminary data.</text>
</comment>
<feature type="compositionally biased region" description="Basic and acidic residues" evidence="1">
    <location>
        <begin position="1"/>
        <end position="11"/>
    </location>
</feature>
<name>A0AAN8U3U8_SOLBU</name>
<feature type="region of interest" description="Disordered" evidence="1">
    <location>
        <begin position="1"/>
        <end position="23"/>
    </location>
</feature>
<evidence type="ECO:0000313" key="2">
    <source>
        <dbReference type="EMBL" id="KAK6795968.1"/>
    </source>
</evidence>
<dbReference type="AlphaFoldDB" id="A0AAN8U3U8"/>
<evidence type="ECO:0000256" key="1">
    <source>
        <dbReference type="SAM" id="MobiDB-lite"/>
    </source>
</evidence>
<dbReference type="EMBL" id="JBANQN010000003">
    <property type="protein sequence ID" value="KAK6795968.1"/>
    <property type="molecule type" value="Genomic_DNA"/>
</dbReference>
<protein>
    <submittedName>
        <fullName evidence="2">Uncharacterized protein</fullName>
    </submittedName>
</protein>
<reference evidence="2 3" key="1">
    <citation type="submission" date="2024-02" db="EMBL/GenBank/DDBJ databases">
        <title>de novo genome assembly of Solanum bulbocastanum strain 11H21.</title>
        <authorList>
            <person name="Hosaka A.J."/>
        </authorList>
    </citation>
    <scope>NUCLEOTIDE SEQUENCE [LARGE SCALE GENOMIC DNA]</scope>
    <source>
        <tissue evidence="2">Young leaves</tissue>
    </source>
</reference>
<keyword evidence="3" id="KW-1185">Reference proteome</keyword>